<evidence type="ECO:0000256" key="4">
    <source>
        <dbReference type="ARBA" id="ARBA00022691"/>
    </source>
</evidence>
<dbReference type="InterPro" id="IPR029028">
    <property type="entry name" value="Alpha/beta_knot_MTases"/>
</dbReference>
<feature type="domain" description="tRNA/rRNA methyltransferase SpoU type" evidence="6">
    <location>
        <begin position="29"/>
        <end position="166"/>
    </location>
</feature>
<sequence length="171" mass="19251">MFHLPLHGRVPRRCLYRHFQFRTASTGIKLALFQPDIARNVGAIIRLTACFGVPLSIIRPTSFTLDDRSMKRASLDYGPLAHLSVHENWDKFQSERPPGRLILFTTRGATPLDEFRFQDGDTLLFGSETAGVPDTVHNEADARVVIPIREETRSLNLAISAGIALWEAIRK</sequence>
<evidence type="ECO:0000256" key="1">
    <source>
        <dbReference type="ARBA" id="ARBA00022490"/>
    </source>
</evidence>
<gene>
    <name evidence="7" type="ORF">CYLTODRAFT_452144</name>
</gene>
<dbReference type="InterPro" id="IPR029026">
    <property type="entry name" value="tRNA_m1G_MTases_N"/>
</dbReference>
<keyword evidence="1" id="KW-0963">Cytoplasm</keyword>
<accession>A0A0D7BIE8</accession>
<evidence type="ECO:0000259" key="6">
    <source>
        <dbReference type="Pfam" id="PF00588"/>
    </source>
</evidence>
<organism evidence="7 8">
    <name type="scientific">Cylindrobasidium torrendii FP15055 ss-10</name>
    <dbReference type="NCBI Taxonomy" id="1314674"/>
    <lineage>
        <taxon>Eukaryota</taxon>
        <taxon>Fungi</taxon>
        <taxon>Dikarya</taxon>
        <taxon>Basidiomycota</taxon>
        <taxon>Agaricomycotina</taxon>
        <taxon>Agaricomycetes</taxon>
        <taxon>Agaricomycetidae</taxon>
        <taxon>Agaricales</taxon>
        <taxon>Marasmiineae</taxon>
        <taxon>Physalacriaceae</taxon>
        <taxon>Cylindrobasidium</taxon>
    </lineage>
</organism>
<dbReference type="PIRSF" id="PIRSF029256">
    <property type="entry name" value="SpoU_TrmH_prd"/>
    <property type="match status" value="1"/>
</dbReference>
<protein>
    <submittedName>
        <fullName evidence="7">RNA methyltransferase, TrmH family</fullName>
    </submittedName>
</protein>
<dbReference type="GO" id="GO:0002130">
    <property type="term" value="P:wobble position ribose methylation"/>
    <property type="evidence" value="ECO:0007669"/>
    <property type="project" value="TreeGrafter"/>
</dbReference>
<dbReference type="GO" id="GO:0008173">
    <property type="term" value="F:RNA methyltransferase activity"/>
    <property type="evidence" value="ECO:0007669"/>
    <property type="project" value="InterPro"/>
</dbReference>
<keyword evidence="2 7" id="KW-0489">Methyltransferase</keyword>
<name>A0A0D7BIE8_9AGAR</name>
<keyword evidence="5" id="KW-0819">tRNA processing</keyword>
<evidence type="ECO:0000256" key="5">
    <source>
        <dbReference type="ARBA" id="ARBA00022694"/>
    </source>
</evidence>
<dbReference type="AlphaFoldDB" id="A0A0D7BIE8"/>
<reference evidence="7 8" key="1">
    <citation type="journal article" date="2015" name="Fungal Genet. Biol.">
        <title>Evolution of novel wood decay mechanisms in Agaricales revealed by the genome sequences of Fistulina hepatica and Cylindrobasidium torrendii.</title>
        <authorList>
            <person name="Floudas D."/>
            <person name="Held B.W."/>
            <person name="Riley R."/>
            <person name="Nagy L.G."/>
            <person name="Koehler G."/>
            <person name="Ransdell A.S."/>
            <person name="Younus H."/>
            <person name="Chow J."/>
            <person name="Chiniquy J."/>
            <person name="Lipzen A."/>
            <person name="Tritt A."/>
            <person name="Sun H."/>
            <person name="Haridas S."/>
            <person name="LaButti K."/>
            <person name="Ohm R.A."/>
            <person name="Kues U."/>
            <person name="Blanchette R.A."/>
            <person name="Grigoriev I.V."/>
            <person name="Minto R.E."/>
            <person name="Hibbett D.S."/>
        </authorList>
    </citation>
    <scope>NUCLEOTIDE SEQUENCE [LARGE SCALE GENOMIC DNA]</scope>
    <source>
        <strain evidence="7 8">FP15055 ss-10</strain>
    </source>
</reference>
<dbReference type="OrthoDB" id="5580682at2759"/>
<keyword evidence="4" id="KW-0949">S-adenosyl-L-methionine</keyword>
<keyword evidence="3 7" id="KW-0808">Transferase</keyword>
<keyword evidence="8" id="KW-1185">Reference proteome</keyword>
<dbReference type="STRING" id="1314674.A0A0D7BIE8"/>
<dbReference type="HAMAP" id="MF_01885">
    <property type="entry name" value="tRNA_methyltr_TrmL"/>
    <property type="match status" value="1"/>
</dbReference>
<dbReference type="Proteomes" id="UP000054007">
    <property type="component" value="Unassembled WGS sequence"/>
</dbReference>
<dbReference type="EMBL" id="KN880475">
    <property type="protein sequence ID" value="KIY70010.1"/>
    <property type="molecule type" value="Genomic_DNA"/>
</dbReference>
<dbReference type="Pfam" id="PF00588">
    <property type="entry name" value="SpoU_methylase"/>
    <property type="match status" value="1"/>
</dbReference>
<dbReference type="InterPro" id="IPR016914">
    <property type="entry name" value="TrmL"/>
</dbReference>
<dbReference type="CDD" id="cd18094">
    <property type="entry name" value="SpoU-like_TrmL"/>
    <property type="match status" value="1"/>
</dbReference>
<dbReference type="InterPro" id="IPR001537">
    <property type="entry name" value="SpoU_MeTrfase"/>
</dbReference>
<evidence type="ECO:0000313" key="8">
    <source>
        <dbReference type="Proteomes" id="UP000054007"/>
    </source>
</evidence>
<dbReference type="PANTHER" id="PTHR42971:SF1">
    <property type="entry name" value="TRNA (CYTIDINE(34)-2'-O)-METHYLTRANSFERASE"/>
    <property type="match status" value="1"/>
</dbReference>
<dbReference type="SUPFAM" id="SSF75217">
    <property type="entry name" value="alpha/beta knot"/>
    <property type="match status" value="1"/>
</dbReference>
<dbReference type="GO" id="GO:0003723">
    <property type="term" value="F:RNA binding"/>
    <property type="evidence" value="ECO:0007669"/>
    <property type="project" value="InterPro"/>
</dbReference>
<evidence type="ECO:0000256" key="3">
    <source>
        <dbReference type="ARBA" id="ARBA00022679"/>
    </source>
</evidence>
<dbReference type="PANTHER" id="PTHR42971">
    <property type="entry name" value="TRNA (CYTIDINE(34)-2'-O)-METHYLTRANSFERASE"/>
    <property type="match status" value="1"/>
</dbReference>
<evidence type="ECO:0000313" key="7">
    <source>
        <dbReference type="EMBL" id="KIY70010.1"/>
    </source>
</evidence>
<dbReference type="Gene3D" id="3.40.1280.10">
    <property type="match status" value="1"/>
</dbReference>
<evidence type="ECO:0000256" key="2">
    <source>
        <dbReference type="ARBA" id="ARBA00022603"/>
    </source>
</evidence>
<proteinExistence type="inferred from homology"/>